<sequence>MELNDQRMEQVKALHGCSLKLGLNLLSSINYAILIGYAKCGCIVLARKLFDEERIDVKDIITWNSIIGANVKHGDWPQCFKLYNWMKQLNLNWIKLLFLVLLNLKKVEYFFKEMREIYGCQPNQEHYACMVDLLGRAGRIDVARELINEMPFKPDTRVWGPLLSACKLHSETKLAESAAEKLLTMEPENAGNYVLLSNMYAVAGK</sequence>
<reference evidence="3" key="1">
    <citation type="submission" date="2019-09" db="EMBL/GenBank/DDBJ databases">
        <title>Draft genome information of white flower Hibiscus syriacus.</title>
        <authorList>
            <person name="Kim Y.-M."/>
        </authorList>
    </citation>
    <scope>NUCLEOTIDE SEQUENCE [LARGE SCALE GENOMIC DNA]</scope>
    <source>
        <strain evidence="3">YM2019G1</strain>
    </source>
</reference>
<evidence type="ECO:0000256" key="2">
    <source>
        <dbReference type="PROSITE-ProRule" id="PRU00708"/>
    </source>
</evidence>
<accession>A0A6A3BGS5</accession>
<dbReference type="Pfam" id="PF12854">
    <property type="entry name" value="PPR_1"/>
    <property type="match status" value="1"/>
</dbReference>
<proteinExistence type="predicted"/>
<dbReference type="FunFam" id="1.25.40.10:FF:000158">
    <property type="entry name" value="pentatricopeptide repeat-containing protein At2g33680"/>
    <property type="match status" value="1"/>
</dbReference>
<dbReference type="PROSITE" id="PS51375">
    <property type="entry name" value="PPR"/>
    <property type="match status" value="1"/>
</dbReference>
<dbReference type="Pfam" id="PF01535">
    <property type="entry name" value="PPR"/>
    <property type="match status" value="1"/>
</dbReference>
<dbReference type="AlphaFoldDB" id="A0A6A3BGS5"/>
<dbReference type="NCBIfam" id="TIGR00756">
    <property type="entry name" value="PPR"/>
    <property type="match status" value="1"/>
</dbReference>
<keyword evidence="1" id="KW-0677">Repeat</keyword>
<evidence type="ECO:0000313" key="4">
    <source>
        <dbReference type="Proteomes" id="UP000436088"/>
    </source>
</evidence>
<protein>
    <submittedName>
        <fullName evidence="3">Pak inhibitor skb15</fullName>
    </submittedName>
</protein>
<feature type="repeat" description="PPR" evidence="2">
    <location>
        <begin position="59"/>
        <end position="93"/>
    </location>
</feature>
<gene>
    <name evidence="3" type="ORF">F3Y22_tig00110198pilonHSYRG00016</name>
</gene>
<comment type="caution">
    <text evidence="3">The sequence shown here is derived from an EMBL/GenBank/DDBJ whole genome shotgun (WGS) entry which is preliminary data.</text>
</comment>
<keyword evidence="4" id="KW-1185">Reference proteome</keyword>
<dbReference type="InterPro" id="IPR046848">
    <property type="entry name" value="E_motif"/>
</dbReference>
<dbReference type="Proteomes" id="UP000436088">
    <property type="component" value="Unassembled WGS sequence"/>
</dbReference>
<evidence type="ECO:0000313" key="3">
    <source>
        <dbReference type="EMBL" id="KAE8714212.1"/>
    </source>
</evidence>
<dbReference type="GO" id="GO:0003723">
    <property type="term" value="F:RNA binding"/>
    <property type="evidence" value="ECO:0007669"/>
    <property type="project" value="InterPro"/>
</dbReference>
<evidence type="ECO:0000256" key="1">
    <source>
        <dbReference type="ARBA" id="ARBA00022737"/>
    </source>
</evidence>
<dbReference type="Pfam" id="PF20431">
    <property type="entry name" value="E_motif"/>
    <property type="match status" value="1"/>
</dbReference>
<dbReference type="InterPro" id="IPR046960">
    <property type="entry name" value="PPR_At4g14850-like_plant"/>
</dbReference>
<dbReference type="Pfam" id="PF13041">
    <property type="entry name" value="PPR_2"/>
    <property type="match status" value="1"/>
</dbReference>
<dbReference type="InterPro" id="IPR011990">
    <property type="entry name" value="TPR-like_helical_dom_sf"/>
</dbReference>
<dbReference type="EMBL" id="VEPZ02000872">
    <property type="protein sequence ID" value="KAE8714212.1"/>
    <property type="molecule type" value="Genomic_DNA"/>
</dbReference>
<dbReference type="Gene3D" id="1.25.40.10">
    <property type="entry name" value="Tetratricopeptide repeat domain"/>
    <property type="match status" value="2"/>
</dbReference>
<dbReference type="GO" id="GO:0099402">
    <property type="term" value="P:plant organ development"/>
    <property type="evidence" value="ECO:0007669"/>
    <property type="project" value="UniProtKB-ARBA"/>
</dbReference>
<dbReference type="GO" id="GO:0009451">
    <property type="term" value="P:RNA modification"/>
    <property type="evidence" value="ECO:0007669"/>
    <property type="project" value="InterPro"/>
</dbReference>
<dbReference type="InterPro" id="IPR002885">
    <property type="entry name" value="PPR_rpt"/>
</dbReference>
<organism evidence="3 4">
    <name type="scientific">Hibiscus syriacus</name>
    <name type="common">Rose of Sharon</name>
    <dbReference type="NCBI Taxonomy" id="106335"/>
    <lineage>
        <taxon>Eukaryota</taxon>
        <taxon>Viridiplantae</taxon>
        <taxon>Streptophyta</taxon>
        <taxon>Embryophyta</taxon>
        <taxon>Tracheophyta</taxon>
        <taxon>Spermatophyta</taxon>
        <taxon>Magnoliopsida</taxon>
        <taxon>eudicotyledons</taxon>
        <taxon>Gunneridae</taxon>
        <taxon>Pentapetalae</taxon>
        <taxon>rosids</taxon>
        <taxon>malvids</taxon>
        <taxon>Malvales</taxon>
        <taxon>Malvaceae</taxon>
        <taxon>Malvoideae</taxon>
        <taxon>Hibiscus</taxon>
    </lineage>
</organism>
<dbReference type="PANTHER" id="PTHR47926">
    <property type="entry name" value="PENTATRICOPEPTIDE REPEAT-CONTAINING PROTEIN"/>
    <property type="match status" value="1"/>
</dbReference>
<name>A0A6A3BGS5_HIBSY</name>